<dbReference type="Gene3D" id="3.30.70.330">
    <property type="match status" value="1"/>
</dbReference>
<evidence type="ECO:0000256" key="1">
    <source>
        <dbReference type="ARBA" id="ARBA00022723"/>
    </source>
</evidence>
<dbReference type="InterPro" id="IPR035979">
    <property type="entry name" value="RBD_domain_sf"/>
</dbReference>
<dbReference type="SMART" id="SM00360">
    <property type="entry name" value="RRM"/>
    <property type="match status" value="1"/>
</dbReference>
<evidence type="ECO:0000259" key="10">
    <source>
        <dbReference type="PROSITE" id="PS50103"/>
    </source>
</evidence>
<dbReference type="GO" id="GO:0008270">
    <property type="term" value="F:zinc ion binding"/>
    <property type="evidence" value="ECO:0007669"/>
    <property type="project" value="UniProtKB-KW"/>
</dbReference>
<dbReference type="Proteomes" id="UP000036987">
    <property type="component" value="Unassembled WGS sequence"/>
</dbReference>
<dbReference type="AlphaFoldDB" id="A0A0K9PB82"/>
<feature type="region of interest" description="Disordered" evidence="8">
    <location>
        <begin position="423"/>
        <end position="447"/>
    </location>
</feature>
<dbReference type="InterPro" id="IPR036855">
    <property type="entry name" value="Znf_CCCH_sf"/>
</dbReference>
<dbReference type="OMA" id="FEMMEHC"/>
<dbReference type="SUPFAM" id="SSF54928">
    <property type="entry name" value="RNA-binding domain, RBD"/>
    <property type="match status" value="1"/>
</dbReference>
<dbReference type="InterPro" id="IPR012677">
    <property type="entry name" value="Nucleotide-bd_a/b_plait_sf"/>
</dbReference>
<accession>A0A0K9PB82</accession>
<dbReference type="InterPro" id="IPR056276">
    <property type="entry name" value="AtC3H46-like_PABC-like"/>
</dbReference>
<dbReference type="SUPFAM" id="SSF90229">
    <property type="entry name" value="CCCH zinc finger"/>
    <property type="match status" value="1"/>
</dbReference>
<dbReference type="OrthoDB" id="1897736at2759"/>
<dbReference type="FunFam" id="3.30.70.330:FF:000678">
    <property type="entry name" value="zinc finger CCCH domain-containing protein 53-like isoform X2"/>
    <property type="match status" value="1"/>
</dbReference>
<feature type="compositionally biased region" description="Polar residues" evidence="8">
    <location>
        <begin position="81"/>
        <end position="92"/>
    </location>
</feature>
<evidence type="ECO:0000256" key="4">
    <source>
        <dbReference type="ARBA" id="ARBA00022884"/>
    </source>
</evidence>
<keyword evidence="5" id="KW-0238">DNA-binding</keyword>
<proteinExistence type="predicted"/>
<dbReference type="PROSITE" id="PS50102">
    <property type="entry name" value="RRM"/>
    <property type="match status" value="1"/>
</dbReference>
<feature type="domain" description="RRM" evidence="9">
    <location>
        <begin position="346"/>
        <end position="422"/>
    </location>
</feature>
<dbReference type="GO" id="GO:0003723">
    <property type="term" value="F:RNA binding"/>
    <property type="evidence" value="ECO:0007669"/>
    <property type="project" value="UniProtKB-UniRule"/>
</dbReference>
<evidence type="ECO:0000256" key="6">
    <source>
        <dbReference type="PROSITE-ProRule" id="PRU00176"/>
    </source>
</evidence>
<keyword evidence="2 7" id="KW-0863">Zinc-finger</keyword>
<keyword evidence="1 7" id="KW-0479">Metal-binding</keyword>
<organism evidence="11 12">
    <name type="scientific">Zostera marina</name>
    <name type="common">Eelgrass</name>
    <dbReference type="NCBI Taxonomy" id="29655"/>
    <lineage>
        <taxon>Eukaryota</taxon>
        <taxon>Viridiplantae</taxon>
        <taxon>Streptophyta</taxon>
        <taxon>Embryophyta</taxon>
        <taxon>Tracheophyta</taxon>
        <taxon>Spermatophyta</taxon>
        <taxon>Magnoliopsida</taxon>
        <taxon>Liliopsida</taxon>
        <taxon>Zosteraceae</taxon>
        <taxon>Zostera</taxon>
    </lineage>
</organism>
<reference evidence="12" key="1">
    <citation type="journal article" date="2016" name="Nature">
        <title>The genome of the seagrass Zostera marina reveals angiosperm adaptation to the sea.</title>
        <authorList>
            <person name="Olsen J.L."/>
            <person name="Rouze P."/>
            <person name="Verhelst B."/>
            <person name="Lin Y.-C."/>
            <person name="Bayer T."/>
            <person name="Collen J."/>
            <person name="Dattolo E."/>
            <person name="De Paoli E."/>
            <person name="Dittami S."/>
            <person name="Maumus F."/>
            <person name="Michel G."/>
            <person name="Kersting A."/>
            <person name="Lauritano C."/>
            <person name="Lohaus R."/>
            <person name="Toepel M."/>
            <person name="Tonon T."/>
            <person name="Vanneste K."/>
            <person name="Amirebrahimi M."/>
            <person name="Brakel J."/>
            <person name="Bostroem C."/>
            <person name="Chovatia M."/>
            <person name="Grimwood J."/>
            <person name="Jenkins J.W."/>
            <person name="Jueterbock A."/>
            <person name="Mraz A."/>
            <person name="Stam W.T."/>
            <person name="Tice H."/>
            <person name="Bornberg-Bauer E."/>
            <person name="Green P.J."/>
            <person name="Pearson G.A."/>
            <person name="Procaccini G."/>
            <person name="Duarte C.M."/>
            <person name="Schmutz J."/>
            <person name="Reusch T.B.H."/>
            <person name="Van de Peer Y."/>
        </authorList>
    </citation>
    <scope>NUCLEOTIDE SEQUENCE [LARGE SCALE GENOMIC DNA]</scope>
    <source>
        <strain evidence="12">cv. Finnish</strain>
    </source>
</reference>
<dbReference type="InterPro" id="IPR000571">
    <property type="entry name" value="Znf_CCCH"/>
</dbReference>
<feature type="region of interest" description="Disordered" evidence="8">
    <location>
        <begin position="68"/>
        <end position="108"/>
    </location>
</feature>
<dbReference type="PANTHER" id="PTHR24009">
    <property type="entry name" value="RNA-BINDING (RRM/RBD/RNP MOTIFS)"/>
    <property type="match status" value="1"/>
</dbReference>
<evidence type="ECO:0000256" key="7">
    <source>
        <dbReference type="PROSITE-ProRule" id="PRU00723"/>
    </source>
</evidence>
<feature type="compositionally biased region" description="Low complexity" evidence="8">
    <location>
        <begin position="68"/>
        <end position="80"/>
    </location>
</feature>
<evidence type="ECO:0000256" key="8">
    <source>
        <dbReference type="SAM" id="MobiDB-lite"/>
    </source>
</evidence>
<keyword evidence="3 7" id="KW-0862">Zinc</keyword>
<evidence type="ECO:0000259" key="9">
    <source>
        <dbReference type="PROSITE" id="PS50102"/>
    </source>
</evidence>
<dbReference type="Gene3D" id="4.10.1000.10">
    <property type="entry name" value="Zinc finger, CCCH-type"/>
    <property type="match status" value="1"/>
</dbReference>
<dbReference type="CDD" id="cd12458">
    <property type="entry name" value="RRM_AtC3H46_like"/>
    <property type="match status" value="1"/>
</dbReference>
<feature type="zinc finger region" description="C3H1-type" evidence="7">
    <location>
        <begin position="227"/>
        <end position="254"/>
    </location>
</feature>
<dbReference type="Pfam" id="PF00076">
    <property type="entry name" value="RRM_1"/>
    <property type="match status" value="1"/>
</dbReference>
<dbReference type="PROSITE" id="PS50103">
    <property type="entry name" value="ZF_C3H1"/>
    <property type="match status" value="1"/>
</dbReference>
<protein>
    <submittedName>
        <fullName evidence="11">Zinc finger CCCH domain-containing protein 53</fullName>
    </submittedName>
</protein>
<dbReference type="Pfam" id="PF23182">
    <property type="entry name" value="PABC_AtC3H46"/>
    <property type="match status" value="1"/>
</dbReference>
<feature type="domain" description="C3H1-type" evidence="10">
    <location>
        <begin position="227"/>
        <end position="254"/>
    </location>
</feature>
<evidence type="ECO:0000313" key="11">
    <source>
        <dbReference type="EMBL" id="KMZ65512.1"/>
    </source>
</evidence>
<dbReference type="PANTHER" id="PTHR24009:SF3">
    <property type="entry name" value="RNA-BINDING (RRM_RBD_RNP MOTIFS) FAMILY PROTEIN-RELATED"/>
    <property type="match status" value="1"/>
</dbReference>
<comment type="caution">
    <text evidence="11">The sequence shown here is derived from an EMBL/GenBank/DDBJ whole genome shotgun (WGS) entry which is preliminary data.</text>
</comment>
<keyword evidence="12" id="KW-1185">Reference proteome</keyword>
<dbReference type="InterPro" id="IPR034365">
    <property type="entry name" value="AtC3H46-like_RRM"/>
</dbReference>
<evidence type="ECO:0000256" key="2">
    <source>
        <dbReference type="ARBA" id="ARBA00022771"/>
    </source>
</evidence>
<evidence type="ECO:0000256" key="5">
    <source>
        <dbReference type="ARBA" id="ARBA00023125"/>
    </source>
</evidence>
<dbReference type="SMART" id="SM00356">
    <property type="entry name" value="ZnF_C3H1"/>
    <property type="match status" value="1"/>
</dbReference>
<name>A0A0K9PB82_ZOSMR</name>
<sequence length="646" mass="71395">MDAYEATRIVFSRIQALDPENAPRIMGLLLIQDHGEKEMIRLAFGPENLLHSVILQARKDLCIVPTSTPSTPLSSPNPFSRHNSLNSSRLGTSAQPSPSSWPSPPAFSRSNSFNGNNVVSHTNINAFPADHLHNSDDFINEVHLQDQLSFLNDTSSVTANGFLPVKSPNPQLFYSDHDYTRSPRSGAADVVYHPNAIDWGNGSVMNGSHRRSLSLADFCITPEHLSGLGWKPCLYYARGYCKNGSSCRFQHAPPDEVQVPGSKLEGLTKSQTFGCVASSKMMTSADFTSAKSMNFLLQQQQQTENQRTAAAVAAALMLGGEDPQKFLGRSRLARFDYDGLVNPGSRQIYLTFPSDSTFREEDVSNYFNIYGPVQDVRIPYQQKRMFGFVTFLYPETVKLILAKGNPHFVCDARVLVKPYKEKGKVPDKKMQQQPSERVDFSASPTANGVDSRDAFDLHQLRARMMYNNSQEIMLRKKMEQQQQAVDLQQAIEQQGRRFMGLQMLDLKNRNLCSMSSSNPIQTASPKATATTTPTSIIPTHQQQISHEDECSRAVPFSGANEETSCFSDVSNNFNNDSLFLQESGVDHNLPDSPFASPTKSVPSVTNNNINDNNFPLGASSLDMTSIKKSCLFPLPSYTSSGGAVGL</sequence>
<evidence type="ECO:0000313" key="12">
    <source>
        <dbReference type="Proteomes" id="UP000036987"/>
    </source>
</evidence>
<evidence type="ECO:0000256" key="3">
    <source>
        <dbReference type="ARBA" id="ARBA00022833"/>
    </source>
</evidence>
<gene>
    <name evidence="11" type="ORF">ZOSMA_31G01000</name>
</gene>
<dbReference type="EMBL" id="LFYR01001032">
    <property type="protein sequence ID" value="KMZ65512.1"/>
    <property type="molecule type" value="Genomic_DNA"/>
</dbReference>
<dbReference type="GO" id="GO:0003677">
    <property type="term" value="F:DNA binding"/>
    <property type="evidence" value="ECO:0007669"/>
    <property type="project" value="UniProtKB-KW"/>
</dbReference>
<dbReference type="InterPro" id="IPR000504">
    <property type="entry name" value="RRM_dom"/>
</dbReference>
<dbReference type="Pfam" id="PF00642">
    <property type="entry name" value="zf-CCCH"/>
    <property type="match status" value="1"/>
</dbReference>
<keyword evidence="4 6" id="KW-0694">RNA-binding</keyword>